<dbReference type="EMBL" id="JBEDUW010000006">
    <property type="protein sequence ID" value="KAK9924662.1"/>
    <property type="molecule type" value="Genomic_DNA"/>
</dbReference>
<keyword evidence="1 2" id="KW-0175">Coiled coil</keyword>
<evidence type="ECO:0000256" key="2">
    <source>
        <dbReference type="SAM" id="Coils"/>
    </source>
</evidence>
<feature type="coiled-coil region" evidence="2">
    <location>
        <begin position="247"/>
        <end position="274"/>
    </location>
</feature>
<dbReference type="HAMAP" id="MF_01843">
    <property type="entry name" value="Thf1"/>
    <property type="match status" value="1"/>
</dbReference>
<dbReference type="AlphaFoldDB" id="A0AAW1WMT5"/>
<sequence length="297" mass="33500">MAAVTSLSFSALTQCSDRKSPFSSARNLASNSEGLRFRTSLSWHYGGFQASNSSSRLVVHCMSSSSDVATVAETKLNFLKAYKRPIPSVYNTVLQELIVQQHLMRYKRTYRYDPVFALGFVTVYDQLMDGYPSDEDRDTIFKAYINALKEDPEQYRADAQKLEEWARAQTSSSLIEFPSKEGEVEGILKDIAERAGGKGSFSYSRFFAVGLFRLLELANATEPTILEKLCAALNIEKRSVDRDLDVYRNLLSKLVQAKELLKEYVAREKKKREERAGTQKANEAITTCLGEPQYTGL</sequence>
<name>A0AAW1WMT5_RUBAR</name>
<evidence type="ECO:0000313" key="3">
    <source>
        <dbReference type="EMBL" id="KAK9924662.1"/>
    </source>
</evidence>
<dbReference type="InterPro" id="IPR017499">
    <property type="entry name" value="Thf1"/>
</dbReference>
<evidence type="ECO:0000256" key="1">
    <source>
        <dbReference type="ARBA" id="ARBA00023054"/>
    </source>
</evidence>
<evidence type="ECO:0008006" key="5">
    <source>
        <dbReference type="Google" id="ProtNLM"/>
    </source>
</evidence>
<dbReference type="Pfam" id="PF11264">
    <property type="entry name" value="ThylakoidFormat"/>
    <property type="match status" value="1"/>
</dbReference>
<dbReference type="GO" id="GO:0045037">
    <property type="term" value="P:protein import into chloroplast stroma"/>
    <property type="evidence" value="ECO:0007669"/>
    <property type="project" value="TreeGrafter"/>
</dbReference>
<reference evidence="3 4" key="1">
    <citation type="journal article" date="2023" name="G3 (Bethesda)">
        <title>A chromosome-length genome assembly and annotation of blackberry (Rubus argutus, cv. 'Hillquist').</title>
        <authorList>
            <person name="Bruna T."/>
            <person name="Aryal R."/>
            <person name="Dudchenko O."/>
            <person name="Sargent D.J."/>
            <person name="Mead D."/>
            <person name="Buti M."/>
            <person name="Cavallini A."/>
            <person name="Hytonen T."/>
            <person name="Andres J."/>
            <person name="Pham M."/>
            <person name="Weisz D."/>
            <person name="Mascagni F."/>
            <person name="Usai G."/>
            <person name="Natali L."/>
            <person name="Bassil N."/>
            <person name="Fernandez G.E."/>
            <person name="Lomsadze A."/>
            <person name="Armour M."/>
            <person name="Olukolu B."/>
            <person name="Poorten T."/>
            <person name="Britton C."/>
            <person name="Davik J."/>
            <person name="Ashrafi H."/>
            <person name="Aiden E.L."/>
            <person name="Borodovsky M."/>
            <person name="Worthington M."/>
        </authorList>
    </citation>
    <scope>NUCLEOTIDE SEQUENCE [LARGE SCALE GENOMIC DNA]</scope>
    <source>
        <strain evidence="3">PI 553951</strain>
    </source>
</reference>
<dbReference type="GO" id="GO:0010207">
    <property type="term" value="P:photosystem II assembly"/>
    <property type="evidence" value="ECO:0007669"/>
    <property type="project" value="InterPro"/>
</dbReference>
<dbReference type="GO" id="GO:0009534">
    <property type="term" value="C:chloroplast thylakoid"/>
    <property type="evidence" value="ECO:0007669"/>
    <property type="project" value="TreeGrafter"/>
</dbReference>
<dbReference type="GO" id="GO:0045038">
    <property type="term" value="P:protein import into chloroplast thylakoid membrane"/>
    <property type="evidence" value="ECO:0007669"/>
    <property type="project" value="TreeGrafter"/>
</dbReference>
<evidence type="ECO:0000313" key="4">
    <source>
        <dbReference type="Proteomes" id="UP001457282"/>
    </source>
</evidence>
<proteinExistence type="inferred from homology"/>
<organism evidence="3 4">
    <name type="scientific">Rubus argutus</name>
    <name type="common">Southern blackberry</name>
    <dbReference type="NCBI Taxonomy" id="59490"/>
    <lineage>
        <taxon>Eukaryota</taxon>
        <taxon>Viridiplantae</taxon>
        <taxon>Streptophyta</taxon>
        <taxon>Embryophyta</taxon>
        <taxon>Tracheophyta</taxon>
        <taxon>Spermatophyta</taxon>
        <taxon>Magnoliopsida</taxon>
        <taxon>eudicotyledons</taxon>
        <taxon>Gunneridae</taxon>
        <taxon>Pentapetalae</taxon>
        <taxon>rosids</taxon>
        <taxon>fabids</taxon>
        <taxon>Rosales</taxon>
        <taxon>Rosaceae</taxon>
        <taxon>Rosoideae</taxon>
        <taxon>Rosoideae incertae sedis</taxon>
        <taxon>Rubus</taxon>
    </lineage>
</organism>
<dbReference type="GO" id="GO:0010027">
    <property type="term" value="P:thylakoid membrane organization"/>
    <property type="evidence" value="ECO:0007669"/>
    <property type="project" value="TreeGrafter"/>
</dbReference>
<protein>
    <recommendedName>
        <fullName evidence="5">Protein THYLAKOID FORMATION1, chloroplastic</fullName>
    </recommendedName>
</protein>
<keyword evidence="4" id="KW-1185">Reference proteome</keyword>
<dbReference type="PANTHER" id="PTHR34793:SF1">
    <property type="entry name" value="PROTEIN THYLAKOID FORMATION 1, CHLOROPLASTIC"/>
    <property type="match status" value="1"/>
</dbReference>
<dbReference type="PANTHER" id="PTHR34793">
    <property type="entry name" value="PROTEIN THYLAKOID FORMATION 1, CHLOROPLASTIC"/>
    <property type="match status" value="1"/>
</dbReference>
<dbReference type="Proteomes" id="UP001457282">
    <property type="component" value="Unassembled WGS sequence"/>
</dbReference>
<dbReference type="NCBIfam" id="TIGR03060">
    <property type="entry name" value="PS_II_psb29"/>
    <property type="match status" value="1"/>
</dbReference>
<accession>A0AAW1WMT5</accession>
<comment type="caution">
    <text evidence="3">The sequence shown here is derived from an EMBL/GenBank/DDBJ whole genome shotgun (WGS) entry which is preliminary data.</text>
</comment>
<gene>
    <name evidence="3" type="ORF">M0R45_033016</name>
</gene>